<proteinExistence type="predicted"/>
<keyword evidence="2" id="KW-1185">Reference proteome</keyword>
<reference evidence="1 2" key="1">
    <citation type="submission" date="2023-02" db="EMBL/GenBank/DDBJ databases">
        <title>LHISI_Scaffold_Assembly.</title>
        <authorList>
            <person name="Stuart O.P."/>
            <person name="Cleave R."/>
            <person name="Magrath M.J.L."/>
            <person name="Mikheyev A.S."/>
        </authorList>
    </citation>
    <scope>NUCLEOTIDE SEQUENCE [LARGE SCALE GENOMIC DNA]</scope>
    <source>
        <strain evidence="1">Daus_M_001</strain>
        <tissue evidence="1">Leg muscle</tissue>
    </source>
</reference>
<protein>
    <submittedName>
        <fullName evidence="1">Uncharacterized protein</fullName>
    </submittedName>
</protein>
<name>A0ABQ9IHF0_9NEOP</name>
<gene>
    <name evidence="1" type="ORF">PR048_001460</name>
</gene>
<accession>A0ABQ9IHF0</accession>
<sequence>MDVLQTLVESMPDRVAAVIAARGGPTRDSNAVTSTEQTLWTVERASKSLVPGDEFSMRNARCQRAILTREFLAGNNVKGGSSRLASHRLIQLSRLRNIQWRRRTFRVRRNGRTFCELQRHTPGKWRHLITTCRNTVSLSAPGSLLCQPIGNLFQYAEAYQRQGPFPQPREANRRLGKPIHPLCTFLFCDSSYILLRNYFSLRIFHNFFSKAVLQLRRERDGVVGRQLASHLGGPGSIPGGVAPRFSHLGIVLDDAAGRWGFSEISRLSRPFIPALLHTHVASPSASLKTSILTAAQISSLTPTMEAACAHKCMNSTLPSEQSAIFQVPRTPKTNQWLSLGVDVRQSVFLIHTQTRTLASHTGEPGSIPGRVTRFSQVGIVPDDAVDRRVLLGDLPFPSAPSFRRRCIFTSLTLIGSEDLDDKSHPNLFTHSQTHMPVATSMNPGRANGGRTLQALRGQRVIRDVSAGLQCEVITRLSSDQTRGTARPADGGEWVTHDMCSGGQTTTLKRTM</sequence>
<dbReference type="Proteomes" id="UP001159363">
    <property type="component" value="Chromosome 1"/>
</dbReference>
<comment type="caution">
    <text evidence="1">The sequence shown here is derived from an EMBL/GenBank/DDBJ whole genome shotgun (WGS) entry which is preliminary data.</text>
</comment>
<evidence type="ECO:0000313" key="1">
    <source>
        <dbReference type="EMBL" id="KAJ8896118.1"/>
    </source>
</evidence>
<organism evidence="1 2">
    <name type="scientific">Dryococelus australis</name>
    <dbReference type="NCBI Taxonomy" id="614101"/>
    <lineage>
        <taxon>Eukaryota</taxon>
        <taxon>Metazoa</taxon>
        <taxon>Ecdysozoa</taxon>
        <taxon>Arthropoda</taxon>
        <taxon>Hexapoda</taxon>
        <taxon>Insecta</taxon>
        <taxon>Pterygota</taxon>
        <taxon>Neoptera</taxon>
        <taxon>Polyneoptera</taxon>
        <taxon>Phasmatodea</taxon>
        <taxon>Verophasmatodea</taxon>
        <taxon>Anareolatae</taxon>
        <taxon>Phasmatidae</taxon>
        <taxon>Eurycanthinae</taxon>
        <taxon>Dryococelus</taxon>
    </lineage>
</organism>
<evidence type="ECO:0000313" key="2">
    <source>
        <dbReference type="Proteomes" id="UP001159363"/>
    </source>
</evidence>
<dbReference type="EMBL" id="JARBHB010000001">
    <property type="protein sequence ID" value="KAJ8896118.1"/>
    <property type="molecule type" value="Genomic_DNA"/>
</dbReference>